<dbReference type="Proteomes" id="UP000003577">
    <property type="component" value="Unassembled WGS sequence"/>
</dbReference>
<keyword evidence="1" id="KW-0812">Transmembrane</keyword>
<evidence type="ECO:0000256" key="1">
    <source>
        <dbReference type="SAM" id="Phobius"/>
    </source>
</evidence>
<dbReference type="PaxDb" id="411460-RUMTOR_02308"/>
<comment type="caution">
    <text evidence="2">The sequence shown here is derived from an EMBL/GenBank/DDBJ whole genome shotgun (WGS) entry which is preliminary data.</text>
</comment>
<evidence type="ECO:0000313" key="2">
    <source>
        <dbReference type="EMBL" id="EDK23464.1"/>
    </source>
</evidence>
<proteinExistence type="predicted"/>
<sequence length="45" mass="4982">MNLSTVSINSLIFLFISFLIGIFRKMKNAGYLEKIKASGVSESRG</sequence>
<keyword evidence="1" id="KW-0472">Membrane</keyword>
<reference evidence="2 3" key="1">
    <citation type="submission" date="2007-03" db="EMBL/GenBank/DDBJ databases">
        <authorList>
            <person name="Fulton L."/>
            <person name="Clifton S."/>
            <person name="Fulton B."/>
            <person name="Xu J."/>
            <person name="Minx P."/>
            <person name="Pepin K.H."/>
            <person name="Johnson M."/>
            <person name="Thiruvilangam P."/>
            <person name="Bhonagiri V."/>
            <person name="Nash W.E."/>
            <person name="Mardis E.R."/>
            <person name="Wilson R.K."/>
        </authorList>
    </citation>
    <scope>NUCLEOTIDE SEQUENCE [LARGE SCALE GENOMIC DNA]</scope>
    <source>
        <strain evidence="2 3">ATCC 27756</strain>
    </source>
</reference>
<reference evidence="2 3" key="2">
    <citation type="submission" date="2007-04" db="EMBL/GenBank/DDBJ databases">
        <title>Draft genome sequence of Ruminococcus torques (ATCC 27756).</title>
        <authorList>
            <person name="Sudarsanam P."/>
            <person name="Ley R."/>
            <person name="Guruge J."/>
            <person name="Turnbaugh P.J."/>
            <person name="Mahowald M."/>
            <person name="Liep D."/>
            <person name="Gordon J."/>
        </authorList>
    </citation>
    <scope>NUCLEOTIDE SEQUENCE [LARGE SCALE GENOMIC DNA]</scope>
    <source>
        <strain evidence="2 3">ATCC 27756</strain>
    </source>
</reference>
<accession>A5KPX2</accession>
<dbReference type="EMBL" id="AAVP02000014">
    <property type="protein sequence ID" value="EDK23464.1"/>
    <property type="molecule type" value="Genomic_DNA"/>
</dbReference>
<protein>
    <submittedName>
        <fullName evidence="2">Uncharacterized protein</fullName>
    </submittedName>
</protein>
<feature type="transmembrane region" description="Helical" evidence="1">
    <location>
        <begin position="6"/>
        <end position="23"/>
    </location>
</feature>
<dbReference type="HOGENOM" id="CLU_3204900_0_0_9"/>
<dbReference type="AlphaFoldDB" id="A5KPX2"/>
<name>A5KPX2_9FIRM</name>
<organism evidence="2 3">
    <name type="scientific">[Ruminococcus] torques ATCC 27756</name>
    <dbReference type="NCBI Taxonomy" id="411460"/>
    <lineage>
        <taxon>Bacteria</taxon>
        <taxon>Bacillati</taxon>
        <taxon>Bacillota</taxon>
        <taxon>Clostridia</taxon>
        <taxon>Lachnospirales</taxon>
        <taxon>Lachnospiraceae</taxon>
        <taxon>Mediterraneibacter</taxon>
    </lineage>
</organism>
<evidence type="ECO:0000313" key="3">
    <source>
        <dbReference type="Proteomes" id="UP000003577"/>
    </source>
</evidence>
<keyword evidence="1" id="KW-1133">Transmembrane helix</keyword>
<gene>
    <name evidence="2" type="ORF">RUMTOR_02308</name>
</gene>